<keyword evidence="2" id="KW-0472">Membrane</keyword>
<keyword evidence="2" id="KW-0812">Transmembrane</keyword>
<name>A0AB73IP66_9BURK</name>
<evidence type="ECO:0000256" key="2">
    <source>
        <dbReference type="SAM" id="Phobius"/>
    </source>
</evidence>
<dbReference type="EMBL" id="JAURTK010000029">
    <property type="protein sequence ID" value="MDP9651769.1"/>
    <property type="molecule type" value="Genomic_DNA"/>
</dbReference>
<evidence type="ECO:0008006" key="5">
    <source>
        <dbReference type="Google" id="ProtNLM"/>
    </source>
</evidence>
<evidence type="ECO:0000256" key="1">
    <source>
        <dbReference type="SAM" id="MobiDB-lite"/>
    </source>
</evidence>
<feature type="region of interest" description="Disordered" evidence="1">
    <location>
        <begin position="1"/>
        <end position="27"/>
    </location>
</feature>
<gene>
    <name evidence="3" type="ORF">J2793_007244</name>
</gene>
<organism evidence="3 4">
    <name type="scientific">Paraburkholderia caledonica</name>
    <dbReference type="NCBI Taxonomy" id="134536"/>
    <lineage>
        <taxon>Bacteria</taxon>
        <taxon>Pseudomonadati</taxon>
        <taxon>Pseudomonadota</taxon>
        <taxon>Betaproteobacteria</taxon>
        <taxon>Burkholderiales</taxon>
        <taxon>Burkholderiaceae</taxon>
        <taxon>Paraburkholderia</taxon>
    </lineage>
</organism>
<evidence type="ECO:0000313" key="4">
    <source>
        <dbReference type="Proteomes" id="UP001229486"/>
    </source>
</evidence>
<dbReference type="Proteomes" id="UP001229486">
    <property type="component" value="Unassembled WGS sequence"/>
</dbReference>
<evidence type="ECO:0000313" key="3">
    <source>
        <dbReference type="EMBL" id="MDP9651769.1"/>
    </source>
</evidence>
<comment type="caution">
    <text evidence="3">The sequence shown here is derived from an EMBL/GenBank/DDBJ whole genome shotgun (WGS) entry which is preliminary data.</text>
</comment>
<proteinExistence type="predicted"/>
<sequence length="113" mass="12527">MEGNWRELDDGAEDSQEGRFNCGRPPNTSMRFLTWLYLTCVIALIGFVLGSVKLVLSHYTSQQPVPHVRMSSLRSTGLLIGGGLLLSGLGAFLVILANRFWPDSFPLRSRSDD</sequence>
<feature type="transmembrane region" description="Helical" evidence="2">
    <location>
        <begin position="35"/>
        <end position="56"/>
    </location>
</feature>
<accession>A0AB73IP66</accession>
<dbReference type="AlphaFoldDB" id="A0AB73IP66"/>
<feature type="transmembrane region" description="Helical" evidence="2">
    <location>
        <begin position="77"/>
        <end position="101"/>
    </location>
</feature>
<protein>
    <recommendedName>
        <fullName evidence="5">DUF202 domain-containing protein</fullName>
    </recommendedName>
</protein>
<keyword evidence="2" id="KW-1133">Transmembrane helix</keyword>
<reference evidence="3" key="1">
    <citation type="submission" date="2023-07" db="EMBL/GenBank/DDBJ databases">
        <title>Sorghum-associated microbial communities from plants grown in Nebraska, USA.</title>
        <authorList>
            <person name="Schachtman D."/>
        </authorList>
    </citation>
    <scope>NUCLEOTIDE SEQUENCE</scope>
    <source>
        <strain evidence="3">DS1061</strain>
    </source>
</reference>